<sequence>MGLFASNTQEMKEKLAAIKKAVNDKRAGAGLRTITNEHLIFELVCAAFHRASNGSGTGLYISNMFIKV</sequence>
<dbReference type="RefSeq" id="WP_012443465.1">
    <property type="nucleotide sequence ID" value="NC_010699.1"/>
</dbReference>
<proteinExistence type="predicted"/>
<keyword evidence="2" id="KW-1185">Reference proteome</keyword>
<keyword evidence="1" id="KW-0614">Plasmid</keyword>
<dbReference type="AlphaFoldDB" id="B2VB26"/>
<evidence type="ECO:0000313" key="1">
    <source>
        <dbReference type="EMBL" id="CAO94948.1"/>
    </source>
</evidence>
<accession>B2VB26</accession>
<dbReference type="EMBL" id="CU468132">
    <property type="protein sequence ID" value="CAO94948.1"/>
    <property type="molecule type" value="Genomic_DNA"/>
</dbReference>
<reference evidence="1 2" key="1">
    <citation type="journal article" date="2008" name="Environ. Microbiol.">
        <title>The genome of Erwinia tasmaniensis strain Et1/99, a non-pathogenic bacterium in the genus Erwinia.</title>
        <authorList>
            <person name="Kube M."/>
            <person name="Migdoll A.M."/>
            <person name="Mueller I."/>
            <person name="Kuhl H."/>
            <person name="Beck A."/>
            <person name="Reinhardt R."/>
            <person name="Geider K."/>
        </authorList>
    </citation>
    <scope>NUCLEOTIDE SEQUENCE [LARGE SCALE GENOMIC DNA]</scope>
    <source>
        <strain evidence="2">DSM 17950 / CFBP 7177 / CIP 109463 / NCPPB 4357 / Et1/99</strain>
        <plasmid evidence="2">pET45</plasmid>
    </source>
</reference>
<gene>
    <name evidence="1" type="ordered locus">ETA_pET450040</name>
</gene>
<protein>
    <submittedName>
        <fullName evidence="1">Uncharacterized protein</fullName>
    </submittedName>
</protein>
<organism evidence="1 2">
    <name type="scientific">Erwinia tasmaniensis (strain DSM 17950 / CFBP 7177 / CIP 109463 / NCPPB 4357 / Et1/99)</name>
    <dbReference type="NCBI Taxonomy" id="465817"/>
    <lineage>
        <taxon>Bacteria</taxon>
        <taxon>Pseudomonadati</taxon>
        <taxon>Pseudomonadota</taxon>
        <taxon>Gammaproteobacteria</taxon>
        <taxon>Enterobacterales</taxon>
        <taxon>Erwiniaceae</taxon>
        <taxon>Erwinia</taxon>
    </lineage>
</organism>
<evidence type="ECO:0000313" key="2">
    <source>
        <dbReference type="Proteomes" id="UP000001726"/>
    </source>
</evidence>
<dbReference type="HOGENOM" id="CLU_2787445_0_0_6"/>
<dbReference type="Proteomes" id="UP000001726">
    <property type="component" value="Plasmid pET45"/>
</dbReference>
<dbReference type="KEGG" id="eta:ETA_pET450040"/>
<geneLocation type="plasmid" evidence="1 2">
    <name>pET45</name>
</geneLocation>
<name>B2VB26_ERWT9</name>